<proteinExistence type="predicted"/>
<protein>
    <submittedName>
        <fullName evidence="1">Uncharacterized protein</fullName>
    </submittedName>
</protein>
<evidence type="ECO:0000313" key="1">
    <source>
        <dbReference type="EMBL" id="KAF9494245.1"/>
    </source>
</evidence>
<dbReference type="AlphaFoldDB" id="A0A9P6DFV4"/>
<gene>
    <name evidence="1" type="ORF">BDN71DRAFT_1507810</name>
</gene>
<reference evidence="1" key="1">
    <citation type="submission" date="2020-11" db="EMBL/GenBank/DDBJ databases">
        <authorList>
            <consortium name="DOE Joint Genome Institute"/>
            <person name="Ahrendt S."/>
            <person name="Riley R."/>
            <person name="Andreopoulos W."/>
            <person name="Labutti K."/>
            <person name="Pangilinan J."/>
            <person name="Ruiz-Duenas F.J."/>
            <person name="Barrasa J.M."/>
            <person name="Sanchez-Garcia M."/>
            <person name="Camarero S."/>
            <person name="Miyauchi S."/>
            <person name="Serrano A."/>
            <person name="Linde D."/>
            <person name="Babiker R."/>
            <person name="Drula E."/>
            <person name="Ayuso-Fernandez I."/>
            <person name="Pacheco R."/>
            <person name="Padilla G."/>
            <person name="Ferreira P."/>
            <person name="Barriuso J."/>
            <person name="Kellner H."/>
            <person name="Castanera R."/>
            <person name="Alfaro M."/>
            <person name="Ramirez L."/>
            <person name="Pisabarro A.G."/>
            <person name="Kuo A."/>
            <person name="Tritt A."/>
            <person name="Lipzen A."/>
            <person name="He G."/>
            <person name="Yan M."/>
            <person name="Ng V."/>
            <person name="Cullen D."/>
            <person name="Martin F."/>
            <person name="Rosso M.-N."/>
            <person name="Henrissat B."/>
            <person name="Hibbett D."/>
            <person name="Martinez A.T."/>
            <person name="Grigoriev I.V."/>
        </authorList>
    </citation>
    <scope>NUCLEOTIDE SEQUENCE</scope>
    <source>
        <strain evidence="1">ATCC 90797</strain>
    </source>
</reference>
<name>A0A9P6DFV4_PLEER</name>
<comment type="caution">
    <text evidence="1">The sequence shown here is derived from an EMBL/GenBank/DDBJ whole genome shotgun (WGS) entry which is preliminary data.</text>
</comment>
<accession>A0A9P6DFV4</accession>
<evidence type="ECO:0000313" key="2">
    <source>
        <dbReference type="Proteomes" id="UP000807025"/>
    </source>
</evidence>
<sequence length="118" mass="12464">MAERNEVGSAWRPETYAIASTDRMGYDIPADSRLTPTVEYVTNPYVVTTSADGSGVVDRGTGPHRAGMMASISDPFLPLNTGIDSESSGPTSPISPPISSFSALTCWAGDMDTRSHGH</sequence>
<dbReference type="EMBL" id="MU154575">
    <property type="protein sequence ID" value="KAF9494245.1"/>
    <property type="molecule type" value="Genomic_DNA"/>
</dbReference>
<keyword evidence="2" id="KW-1185">Reference proteome</keyword>
<dbReference type="Proteomes" id="UP000807025">
    <property type="component" value="Unassembled WGS sequence"/>
</dbReference>
<organism evidence="1 2">
    <name type="scientific">Pleurotus eryngii</name>
    <name type="common">Boletus of the steppes</name>
    <dbReference type="NCBI Taxonomy" id="5323"/>
    <lineage>
        <taxon>Eukaryota</taxon>
        <taxon>Fungi</taxon>
        <taxon>Dikarya</taxon>
        <taxon>Basidiomycota</taxon>
        <taxon>Agaricomycotina</taxon>
        <taxon>Agaricomycetes</taxon>
        <taxon>Agaricomycetidae</taxon>
        <taxon>Agaricales</taxon>
        <taxon>Pleurotineae</taxon>
        <taxon>Pleurotaceae</taxon>
        <taxon>Pleurotus</taxon>
    </lineage>
</organism>